<evidence type="ECO:0000256" key="1">
    <source>
        <dbReference type="SAM" id="MobiDB-lite"/>
    </source>
</evidence>
<feature type="compositionally biased region" description="Basic and acidic residues" evidence="1">
    <location>
        <begin position="127"/>
        <end position="145"/>
    </location>
</feature>
<organism evidence="2 3">
    <name type="scientific">Thelohanellus kitauei</name>
    <name type="common">Myxosporean</name>
    <dbReference type="NCBI Taxonomy" id="669202"/>
    <lineage>
        <taxon>Eukaryota</taxon>
        <taxon>Metazoa</taxon>
        <taxon>Cnidaria</taxon>
        <taxon>Myxozoa</taxon>
        <taxon>Myxosporea</taxon>
        <taxon>Bivalvulida</taxon>
        <taxon>Platysporina</taxon>
        <taxon>Myxobolidae</taxon>
        <taxon>Thelohanellus</taxon>
    </lineage>
</organism>
<dbReference type="Proteomes" id="UP000031668">
    <property type="component" value="Unassembled WGS sequence"/>
</dbReference>
<feature type="region of interest" description="Disordered" evidence="1">
    <location>
        <begin position="116"/>
        <end position="221"/>
    </location>
</feature>
<evidence type="ECO:0000313" key="2">
    <source>
        <dbReference type="EMBL" id="KII69210.1"/>
    </source>
</evidence>
<dbReference type="EMBL" id="JWZT01002522">
    <property type="protein sequence ID" value="KII69210.1"/>
    <property type="molecule type" value="Genomic_DNA"/>
</dbReference>
<proteinExistence type="predicted"/>
<accession>A0A0C2MYJ3</accession>
<dbReference type="AlphaFoldDB" id="A0A0C2MYJ3"/>
<sequence length="283" mass="32516">MTVKEESTVNGNIVNEVEDLNNQTHNETPKNDTVIEGAKPSYYLIPCTDLNYVGIRSYDPPSFELQRLKNATGPPNFFRSKLPTDVLNDILVYKDVKTTSFPLPKRYPGLIKLIPKPKVPVKPKSRKTSESTKTKSDKSTSETKSSRKKQTKAQRSKKNYTTKKVAIKSNPETDSRVKFSRKNHPSKTLSRKRIEPRKLSSKKKYQTTTFTESPRGERNMETKSVENEICNIYTDVNMEYDEIILPRRFRLAQRRMLNAQKGNEIVVHNTTKLSEETNKVAET</sequence>
<reference evidence="2 3" key="1">
    <citation type="journal article" date="2014" name="Genome Biol. Evol.">
        <title>The genome of the myxosporean Thelohanellus kitauei shows adaptations to nutrient acquisition within its fish host.</title>
        <authorList>
            <person name="Yang Y."/>
            <person name="Xiong J."/>
            <person name="Zhou Z."/>
            <person name="Huo F."/>
            <person name="Miao W."/>
            <person name="Ran C."/>
            <person name="Liu Y."/>
            <person name="Zhang J."/>
            <person name="Feng J."/>
            <person name="Wang M."/>
            <person name="Wang M."/>
            <person name="Wang L."/>
            <person name="Yao B."/>
        </authorList>
    </citation>
    <scope>NUCLEOTIDE SEQUENCE [LARGE SCALE GENOMIC DNA]</scope>
    <source>
        <strain evidence="2">Wuqing</strain>
    </source>
</reference>
<protein>
    <submittedName>
        <fullName evidence="2">Uncharacterized protein</fullName>
    </submittedName>
</protein>
<feature type="compositionally biased region" description="Basic residues" evidence="1">
    <location>
        <begin position="146"/>
        <end position="161"/>
    </location>
</feature>
<keyword evidence="3" id="KW-1185">Reference proteome</keyword>
<evidence type="ECO:0000313" key="3">
    <source>
        <dbReference type="Proteomes" id="UP000031668"/>
    </source>
</evidence>
<gene>
    <name evidence="2" type="ORF">RF11_06592</name>
</gene>
<name>A0A0C2MYJ3_THEKT</name>
<comment type="caution">
    <text evidence="2">The sequence shown here is derived from an EMBL/GenBank/DDBJ whole genome shotgun (WGS) entry which is preliminary data.</text>
</comment>
<feature type="compositionally biased region" description="Basic residues" evidence="1">
    <location>
        <begin position="178"/>
        <end position="191"/>
    </location>
</feature>